<dbReference type="STRING" id="721133.SAMN05216176_102466"/>
<dbReference type="InterPro" id="IPR045337">
    <property type="entry name" value="MmgE_PrpD_C"/>
</dbReference>
<dbReference type="Pfam" id="PF19305">
    <property type="entry name" value="MmgE_PrpD_C"/>
    <property type="match status" value="1"/>
</dbReference>
<reference evidence="4 5" key="1">
    <citation type="journal article" date="2012" name="J. Bacteriol.">
        <title>Genome Sequence of Nitratireductor indicus Type Strain C115.</title>
        <authorList>
            <person name="Lai Q."/>
            <person name="Li G."/>
            <person name="Yu Z."/>
            <person name="Shao Z."/>
        </authorList>
    </citation>
    <scope>NUCLEOTIDE SEQUENCE [LARGE SCALE GENOMIC DNA]</scope>
    <source>
        <strain evidence="4 5">C115</strain>
    </source>
</reference>
<dbReference type="PANTHER" id="PTHR16943">
    <property type="entry name" value="2-METHYLCITRATE DEHYDRATASE-RELATED"/>
    <property type="match status" value="1"/>
</dbReference>
<evidence type="ECO:0000313" key="5">
    <source>
        <dbReference type="Proteomes" id="UP000007374"/>
    </source>
</evidence>
<dbReference type="InterPro" id="IPR005656">
    <property type="entry name" value="MmgE_PrpD"/>
</dbReference>
<dbReference type="Proteomes" id="UP000007374">
    <property type="component" value="Unassembled WGS sequence"/>
</dbReference>
<evidence type="ECO:0000256" key="1">
    <source>
        <dbReference type="ARBA" id="ARBA00006174"/>
    </source>
</evidence>
<dbReference type="Gene3D" id="3.30.1330.120">
    <property type="entry name" value="2-methylcitrate dehydratase PrpD"/>
    <property type="match status" value="1"/>
</dbReference>
<dbReference type="InterPro" id="IPR036148">
    <property type="entry name" value="MmgE/PrpD_sf"/>
</dbReference>
<feature type="domain" description="MmgE/PrpD C-terminal" evidence="3">
    <location>
        <begin position="273"/>
        <end position="435"/>
    </location>
</feature>
<sequence length="455" mass="48393">MLKTTIPPITKVLAEFVASQSWDTLPEDARECSKQAIADCIGGAIAGATEPPSKVVMELARFEPGNVAIWGSDIMTTERMAALANGTLAHAHDIDDTNESMRGHPSAPVVPAIFSMVPAVKAGGKALIAAYAVGVEIEAKLGRAMNMEHYERGWHTTSTLGTLGAAAAAANLMGLDSEACARTLAIAGTMACGVRANFGTMTKPLHSGLASEHGVTAARLAAAGLSANPNALEAKEGFIDLFCGFDHVAASLAVSDLGAPFDVVNPGILFKIYPTCSLTHHVLDVLLEGLASGAIRPGQIKQLNCGIGYRCENTLPYHRPTTGLEGKFSMEYCVAAALHYGKVTFAEFSDEAVNAPAIQALYPKLNVYIHPELRERDSVFNDFADIEVIHEDGEVYSKRLYKPKGHPTNPLSWEELAAKFVDCAEPVVGAEKTKQAWNGLRHLETLTGSEIVSLL</sequence>
<dbReference type="InterPro" id="IPR045336">
    <property type="entry name" value="MmgE_PrpD_N"/>
</dbReference>
<organism evidence="4 5">
    <name type="scientific">Nitratireductor indicus C115</name>
    <dbReference type="NCBI Taxonomy" id="1231190"/>
    <lineage>
        <taxon>Bacteria</taxon>
        <taxon>Pseudomonadati</taxon>
        <taxon>Pseudomonadota</taxon>
        <taxon>Alphaproteobacteria</taxon>
        <taxon>Hyphomicrobiales</taxon>
        <taxon>Phyllobacteriaceae</taxon>
        <taxon>Nitratireductor</taxon>
    </lineage>
</organism>
<keyword evidence="5" id="KW-1185">Reference proteome</keyword>
<dbReference type="AlphaFoldDB" id="K2PTZ6"/>
<comment type="similarity">
    <text evidence="1">Belongs to the PrpD family.</text>
</comment>
<dbReference type="Gene3D" id="1.10.4100.10">
    <property type="entry name" value="2-methylcitrate dehydratase PrpD"/>
    <property type="match status" value="1"/>
</dbReference>
<feature type="domain" description="MmgE/PrpD N-terminal" evidence="2">
    <location>
        <begin position="13"/>
        <end position="244"/>
    </location>
</feature>
<evidence type="ECO:0000259" key="2">
    <source>
        <dbReference type="Pfam" id="PF03972"/>
    </source>
</evidence>
<gene>
    <name evidence="4" type="ORF">NA8A_02305</name>
</gene>
<evidence type="ECO:0000313" key="4">
    <source>
        <dbReference type="EMBL" id="EKF44537.1"/>
    </source>
</evidence>
<proteinExistence type="inferred from homology"/>
<dbReference type="SUPFAM" id="SSF103378">
    <property type="entry name" value="2-methylcitrate dehydratase PrpD"/>
    <property type="match status" value="1"/>
</dbReference>
<accession>K2PTZ6</accession>
<protein>
    <submittedName>
        <fullName evidence="4">Mmge/prpd family protein</fullName>
    </submittedName>
</protein>
<dbReference type="EMBL" id="AMSI01000001">
    <property type="protein sequence ID" value="EKF44537.1"/>
    <property type="molecule type" value="Genomic_DNA"/>
</dbReference>
<dbReference type="InterPro" id="IPR042188">
    <property type="entry name" value="MmgE/PrpD_sf_2"/>
</dbReference>
<dbReference type="PANTHER" id="PTHR16943:SF8">
    <property type="entry name" value="2-METHYLCITRATE DEHYDRATASE"/>
    <property type="match status" value="1"/>
</dbReference>
<name>K2PTZ6_9HYPH</name>
<dbReference type="InterPro" id="IPR042183">
    <property type="entry name" value="MmgE/PrpD_sf_1"/>
</dbReference>
<evidence type="ECO:0000259" key="3">
    <source>
        <dbReference type="Pfam" id="PF19305"/>
    </source>
</evidence>
<dbReference type="GO" id="GO:0016829">
    <property type="term" value="F:lyase activity"/>
    <property type="evidence" value="ECO:0007669"/>
    <property type="project" value="InterPro"/>
</dbReference>
<dbReference type="Pfam" id="PF03972">
    <property type="entry name" value="MmgE_PrpD_N"/>
    <property type="match status" value="1"/>
</dbReference>
<dbReference type="OrthoDB" id="9795089at2"/>
<dbReference type="PATRIC" id="fig|1231190.3.peg.486"/>
<dbReference type="RefSeq" id="WP_009755784.1">
    <property type="nucleotide sequence ID" value="NZ_AMSI01000001.1"/>
</dbReference>
<dbReference type="eggNOG" id="COG2079">
    <property type="taxonomic scope" value="Bacteria"/>
</dbReference>
<comment type="caution">
    <text evidence="4">The sequence shown here is derived from an EMBL/GenBank/DDBJ whole genome shotgun (WGS) entry which is preliminary data.</text>
</comment>